<dbReference type="InterPro" id="IPR036249">
    <property type="entry name" value="Thioredoxin-like_sf"/>
</dbReference>
<sequence>MSDMKEIKLTYFNIMGLGETLRFMLSYMGKEFEDFRIPTFPEWVNNYKKKMPFGKLPLLEIDGKPYHQTMALCRWLGKKCGLAGDNDDEALEIDMLIESFSDFRSTVWVYFYNSDEENKKKIRPRIIESMTPFYLEKFDNIIKENKFLANGKLSWADIYIVAVLGYFSFMVEMDICEKYENIRDLRDRVHALPGIKEWVEKRPQTHW</sequence>
<feature type="domain" description="GST N-terminal" evidence="5">
    <location>
        <begin position="5"/>
        <end position="84"/>
    </location>
</feature>
<dbReference type="EMBL" id="AP028909">
    <property type="protein sequence ID" value="BES88242.1"/>
    <property type="molecule type" value="Genomic_DNA"/>
</dbReference>
<accession>A0ABN7A7H7</accession>
<evidence type="ECO:0000256" key="1">
    <source>
        <dbReference type="ARBA" id="ARBA00012452"/>
    </source>
</evidence>
<dbReference type="InterPro" id="IPR036282">
    <property type="entry name" value="Glutathione-S-Trfase_C_sf"/>
</dbReference>
<dbReference type="InterPro" id="IPR050213">
    <property type="entry name" value="GST_superfamily"/>
</dbReference>
<name>A0ABN7A7H7_9HEMI</name>
<proteinExistence type="inferred from homology"/>
<protein>
    <recommendedName>
        <fullName evidence="1">glutathione transferase</fullName>
        <ecNumber evidence="1">2.5.1.18</ecNumber>
    </recommendedName>
</protein>
<dbReference type="Pfam" id="PF14497">
    <property type="entry name" value="GST_C_3"/>
    <property type="match status" value="1"/>
</dbReference>
<dbReference type="SUPFAM" id="SSF52833">
    <property type="entry name" value="Thioredoxin-like"/>
    <property type="match status" value="1"/>
</dbReference>
<reference evidence="7 8" key="1">
    <citation type="submission" date="2023-09" db="EMBL/GenBank/DDBJ databases">
        <title>Nesidiocoris tenuis whole genome shotgun sequence.</title>
        <authorList>
            <person name="Shibata T."/>
            <person name="Shimoda M."/>
            <person name="Kobayashi T."/>
            <person name="Uehara T."/>
        </authorList>
    </citation>
    <scope>NUCLEOTIDE SEQUENCE [LARGE SCALE GENOMIC DNA]</scope>
    <source>
        <strain evidence="7 8">Japan</strain>
    </source>
</reference>
<dbReference type="EC" id="2.5.1.18" evidence="1"/>
<dbReference type="InterPro" id="IPR040079">
    <property type="entry name" value="Glutathione_S-Trfase"/>
</dbReference>
<comment type="similarity">
    <text evidence="3">Belongs to the GST superfamily. Sigma family.</text>
</comment>
<evidence type="ECO:0000313" key="7">
    <source>
        <dbReference type="EMBL" id="BES88242.1"/>
    </source>
</evidence>
<dbReference type="Gene3D" id="3.40.30.10">
    <property type="entry name" value="Glutaredoxin"/>
    <property type="match status" value="1"/>
</dbReference>
<comment type="catalytic activity">
    <reaction evidence="4">
        <text>RX + glutathione = an S-substituted glutathione + a halide anion + H(+)</text>
        <dbReference type="Rhea" id="RHEA:16437"/>
        <dbReference type="ChEBI" id="CHEBI:15378"/>
        <dbReference type="ChEBI" id="CHEBI:16042"/>
        <dbReference type="ChEBI" id="CHEBI:17792"/>
        <dbReference type="ChEBI" id="CHEBI:57925"/>
        <dbReference type="ChEBI" id="CHEBI:90779"/>
        <dbReference type="EC" id="2.5.1.18"/>
    </reaction>
</comment>
<keyword evidence="8" id="KW-1185">Reference proteome</keyword>
<dbReference type="SUPFAM" id="SSF47616">
    <property type="entry name" value="GST C-terminal domain-like"/>
    <property type="match status" value="1"/>
</dbReference>
<feature type="domain" description="GST C-terminal" evidence="6">
    <location>
        <begin position="86"/>
        <end position="207"/>
    </location>
</feature>
<evidence type="ECO:0000259" key="6">
    <source>
        <dbReference type="PROSITE" id="PS50405"/>
    </source>
</evidence>
<dbReference type="SFLD" id="SFLDS00019">
    <property type="entry name" value="Glutathione_Transferase_(cytos"/>
    <property type="match status" value="1"/>
</dbReference>
<keyword evidence="2" id="KW-0808">Transferase</keyword>
<dbReference type="Gene3D" id="1.20.1050.10">
    <property type="match status" value="1"/>
</dbReference>
<dbReference type="InterPro" id="IPR010987">
    <property type="entry name" value="Glutathione-S-Trfase_C-like"/>
</dbReference>
<dbReference type="InterPro" id="IPR004046">
    <property type="entry name" value="GST_C"/>
</dbReference>
<evidence type="ECO:0000256" key="4">
    <source>
        <dbReference type="ARBA" id="ARBA00047960"/>
    </source>
</evidence>
<dbReference type="SFLD" id="SFLDG01205">
    <property type="entry name" value="AMPS.1"/>
    <property type="match status" value="1"/>
</dbReference>
<evidence type="ECO:0000259" key="5">
    <source>
        <dbReference type="PROSITE" id="PS50404"/>
    </source>
</evidence>
<dbReference type="Proteomes" id="UP001307889">
    <property type="component" value="Chromosome 1"/>
</dbReference>
<dbReference type="PANTHER" id="PTHR11571">
    <property type="entry name" value="GLUTATHIONE S-TRANSFERASE"/>
    <property type="match status" value="1"/>
</dbReference>
<dbReference type="PROSITE" id="PS50405">
    <property type="entry name" value="GST_CTER"/>
    <property type="match status" value="1"/>
</dbReference>
<dbReference type="PANTHER" id="PTHR11571:SF224">
    <property type="entry name" value="HEMATOPOIETIC PROSTAGLANDIN D SYNTHASE"/>
    <property type="match status" value="1"/>
</dbReference>
<dbReference type="InterPro" id="IPR004045">
    <property type="entry name" value="Glutathione_S-Trfase_N"/>
</dbReference>
<dbReference type="PROSITE" id="PS50404">
    <property type="entry name" value="GST_NTER"/>
    <property type="match status" value="1"/>
</dbReference>
<dbReference type="Pfam" id="PF02798">
    <property type="entry name" value="GST_N"/>
    <property type="match status" value="1"/>
</dbReference>
<evidence type="ECO:0000256" key="2">
    <source>
        <dbReference type="ARBA" id="ARBA00022679"/>
    </source>
</evidence>
<organism evidence="7 8">
    <name type="scientific">Nesidiocoris tenuis</name>
    <dbReference type="NCBI Taxonomy" id="355587"/>
    <lineage>
        <taxon>Eukaryota</taxon>
        <taxon>Metazoa</taxon>
        <taxon>Ecdysozoa</taxon>
        <taxon>Arthropoda</taxon>
        <taxon>Hexapoda</taxon>
        <taxon>Insecta</taxon>
        <taxon>Pterygota</taxon>
        <taxon>Neoptera</taxon>
        <taxon>Paraneoptera</taxon>
        <taxon>Hemiptera</taxon>
        <taxon>Heteroptera</taxon>
        <taxon>Panheteroptera</taxon>
        <taxon>Cimicomorpha</taxon>
        <taxon>Miridae</taxon>
        <taxon>Dicyphina</taxon>
        <taxon>Nesidiocoris</taxon>
    </lineage>
</organism>
<dbReference type="SFLD" id="SFLDG00363">
    <property type="entry name" value="AMPS_(cytGST):_Alpha-__Mu-__Pi"/>
    <property type="match status" value="1"/>
</dbReference>
<evidence type="ECO:0000256" key="3">
    <source>
        <dbReference type="ARBA" id="ARBA00038317"/>
    </source>
</evidence>
<evidence type="ECO:0000313" key="8">
    <source>
        <dbReference type="Proteomes" id="UP001307889"/>
    </source>
</evidence>
<gene>
    <name evidence="7" type="ORF">NTJ_01048</name>
</gene>
<dbReference type="CDD" id="cd03039">
    <property type="entry name" value="GST_N_Sigma_like"/>
    <property type="match status" value="1"/>
</dbReference>
<dbReference type="CDD" id="cd03192">
    <property type="entry name" value="GST_C_Sigma_like"/>
    <property type="match status" value="1"/>
</dbReference>